<dbReference type="EMBL" id="WIGO01000211">
    <property type="protein sequence ID" value="KAF6823506.1"/>
    <property type="molecule type" value="Genomic_DNA"/>
</dbReference>
<comment type="caution">
    <text evidence="1">The sequence shown here is derived from an EMBL/GenBank/DDBJ whole genome shotgun (WGS) entry which is preliminary data.</text>
</comment>
<dbReference type="AlphaFoldDB" id="A0A8H6K2Y6"/>
<sequence length="89" mass="9789">MAFSQRPERAEKDKTIRPLVRRVSNVACIQEPRSNVGSFALFRLAPPSCFADWASLHIIIHPLAYKARIRIPSRGAIASKEAPVPGPGV</sequence>
<keyword evidence="2" id="KW-1185">Reference proteome</keyword>
<name>A0A8H6K2Y6_9PEZI</name>
<evidence type="ECO:0000313" key="2">
    <source>
        <dbReference type="Proteomes" id="UP000654918"/>
    </source>
</evidence>
<evidence type="ECO:0000313" key="1">
    <source>
        <dbReference type="EMBL" id="KAF6823506.1"/>
    </source>
</evidence>
<reference evidence="1" key="1">
    <citation type="journal article" date="2020" name="Phytopathology">
        <title>Genome Sequence Resources of Colletotrichum truncatum, C. plurivorum, C. musicola, and C. sojae: Four Species Pathogenic to Soybean (Glycine max).</title>
        <authorList>
            <person name="Rogerio F."/>
            <person name="Boufleur T.R."/>
            <person name="Ciampi-Guillardi M."/>
            <person name="Sukno S.A."/>
            <person name="Thon M.R."/>
            <person name="Massola Junior N.S."/>
            <person name="Baroncelli R."/>
        </authorList>
    </citation>
    <scope>NUCLEOTIDE SEQUENCE</scope>
    <source>
        <strain evidence="1">LFN00145</strain>
    </source>
</reference>
<proteinExistence type="predicted"/>
<dbReference type="Proteomes" id="UP000654918">
    <property type="component" value="Unassembled WGS sequence"/>
</dbReference>
<accession>A0A8H6K2Y6</accession>
<protein>
    <submittedName>
        <fullName evidence="1">Uncharacterized protein</fullName>
    </submittedName>
</protein>
<organism evidence="1 2">
    <name type="scientific">Colletotrichum plurivorum</name>
    <dbReference type="NCBI Taxonomy" id="2175906"/>
    <lineage>
        <taxon>Eukaryota</taxon>
        <taxon>Fungi</taxon>
        <taxon>Dikarya</taxon>
        <taxon>Ascomycota</taxon>
        <taxon>Pezizomycotina</taxon>
        <taxon>Sordariomycetes</taxon>
        <taxon>Hypocreomycetidae</taxon>
        <taxon>Glomerellales</taxon>
        <taxon>Glomerellaceae</taxon>
        <taxon>Colletotrichum</taxon>
        <taxon>Colletotrichum orchidearum species complex</taxon>
    </lineage>
</organism>
<gene>
    <name evidence="1" type="ORF">CPLU01_11366</name>
</gene>